<reference evidence="2 3" key="1">
    <citation type="submission" date="2020-08" db="EMBL/GenBank/DDBJ databases">
        <title>Genomic Encyclopedia of Type Strains, Phase IV (KMG-IV): sequencing the most valuable type-strain genomes for metagenomic binning, comparative biology and taxonomic classification.</title>
        <authorList>
            <person name="Goeker M."/>
        </authorList>
    </citation>
    <scope>NUCLEOTIDE SEQUENCE [LARGE SCALE GENOMIC DNA]</scope>
    <source>
        <strain evidence="2 3">DSM 26723</strain>
    </source>
</reference>
<dbReference type="EMBL" id="JACHHZ010000003">
    <property type="protein sequence ID" value="MBB6093613.1"/>
    <property type="molecule type" value="Genomic_DNA"/>
</dbReference>
<dbReference type="Gene3D" id="3.60.15.10">
    <property type="entry name" value="Ribonuclease Z/Hydroxyacylglutathione hydrolase-like"/>
    <property type="match status" value="1"/>
</dbReference>
<dbReference type="RefSeq" id="WP_184332185.1">
    <property type="nucleotide sequence ID" value="NZ_JACHHZ010000003.1"/>
</dbReference>
<dbReference type="Pfam" id="PF17778">
    <property type="entry name" value="WHD_BLACT"/>
    <property type="match status" value="1"/>
</dbReference>
<dbReference type="InterPro" id="IPR036388">
    <property type="entry name" value="WH-like_DNA-bd_sf"/>
</dbReference>
<evidence type="ECO:0000259" key="1">
    <source>
        <dbReference type="SMART" id="SM00849"/>
    </source>
</evidence>
<dbReference type="SUPFAM" id="SSF56281">
    <property type="entry name" value="Metallo-hydrolase/oxidoreductase"/>
    <property type="match status" value="1"/>
</dbReference>
<dbReference type="InterPro" id="IPR001279">
    <property type="entry name" value="Metallo-B-lactamas"/>
</dbReference>
<evidence type="ECO:0000313" key="2">
    <source>
        <dbReference type="EMBL" id="MBB6093613.1"/>
    </source>
</evidence>
<dbReference type="Pfam" id="PF00753">
    <property type="entry name" value="Lactamase_B"/>
    <property type="match status" value="1"/>
</dbReference>
<dbReference type="InterPro" id="IPR036866">
    <property type="entry name" value="RibonucZ/Hydroxyglut_hydro"/>
</dbReference>
<dbReference type="Gene3D" id="1.10.10.10">
    <property type="entry name" value="Winged helix-like DNA-binding domain superfamily/Winged helix DNA-binding domain"/>
    <property type="match status" value="1"/>
</dbReference>
<gene>
    <name evidence="2" type="ORF">HNQ60_002494</name>
</gene>
<name>A0A841HLJ0_9GAMM</name>
<sequence>MVSLVSGQLDVIAPGVRRLVANNPSFMTGPGTNTYLLGRERFLVVDPGPADRAHIERILAETGRSIAAVLVTHTHRDHSPGAMALAEATGAELLGRSPPDDGRQDTTFTPTRTLDDGAEIDVDGLRVRAMHTPGHASNHLCFLLDETGLLFTGDHLMQGSTVVIAPPDGDMGQYLRSLRRLQREPVTRLAPGHGSTIEDAQAEIARIIAHRLAREAKVYSRLSDAPRSSIDTLVANVYDDVDPRLHQLASSSLLAHLLKLEEDGRVRREGDTWTAGA</sequence>
<protein>
    <submittedName>
        <fullName evidence="2">Glyoxylase-like metal-dependent hydrolase (Beta-lactamase superfamily II)</fullName>
    </submittedName>
</protein>
<dbReference type="CDD" id="cd16278">
    <property type="entry name" value="metallo-hydrolase-like_MBL-fold"/>
    <property type="match status" value="1"/>
</dbReference>
<dbReference type="SMART" id="SM00849">
    <property type="entry name" value="Lactamase_B"/>
    <property type="match status" value="1"/>
</dbReference>
<evidence type="ECO:0000313" key="3">
    <source>
        <dbReference type="Proteomes" id="UP000588068"/>
    </source>
</evidence>
<dbReference type="PANTHER" id="PTHR23131:SF0">
    <property type="entry name" value="ENDORIBONUCLEASE LACTB2"/>
    <property type="match status" value="1"/>
</dbReference>
<dbReference type="PANTHER" id="PTHR23131">
    <property type="entry name" value="ENDORIBONUCLEASE LACTB2"/>
    <property type="match status" value="1"/>
</dbReference>
<keyword evidence="3" id="KW-1185">Reference proteome</keyword>
<comment type="caution">
    <text evidence="2">The sequence shown here is derived from an EMBL/GenBank/DDBJ whole genome shotgun (WGS) entry which is preliminary data.</text>
</comment>
<dbReference type="AlphaFoldDB" id="A0A841HLJ0"/>
<proteinExistence type="predicted"/>
<accession>A0A841HLJ0</accession>
<dbReference type="GO" id="GO:0016787">
    <property type="term" value="F:hydrolase activity"/>
    <property type="evidence" value="ECO:0007669"/>
    <property type="project" value="UniProtKB-KW"/>
</dbReference>
<dbReference type="InterPro" id="IPR041516">
    <property type="entry name" value="LACTB2_WH"/>
</dbReference>
<organism evidence="2 3">
    <name type="scientific">Povalibacter uvarum</name>
    <dbReference type="NCBI Taxonomy" id="732238"/>
    <lineage>
        <taxon>Bacteria</taxon>
        <taxon>Pseudomonadati</taxon>
        <taxon>Pseudomonadota</taxon>
        <taxon>Gammaproteobacteria</taxon>
        <taxon>Steroidobacterales</taxon>
        <taxon>Steroidobacteraceae</taxon>
        <taxon>Povalibacter</taxon>
    </lineage>
</organism>
<dbReference type="InterPro" id="IPR050662">
    <property type="entry name" value="Sec-metab_biosynth-thioest"/>
</dbReference>
<feature type="domain" description="Metallo-beta-lactamase" evidence="1">
    <location>
        <begin position="31"/>
        <end position="193"/>
    </location>
</feature>
<keyword evidence="2" id="KW-0378">Hydrolase</keyword>
<dbReference type="Proteomes" id="UP000588068">
    <property type="component" value="Unassembled WGS sequence"/>
</dbReference>